<dbReference type="Pfam" id="PF04542">
    <property type="entry name" value="Sigma70_r2"/>
    <property type="match status" value="1"/>
</dbReference>
<dbReference type="NCBIfam" id="TIGR02937">
    <property type="entry name" value="sigma70-ECF"/>
    <property type="match status" value="1"/>
</dbReference>
<evidence type="ECO:0000256" key="1">
    <source>
        <dbReference type="ARBA" id="ARBA00010641"/>
    </source>
</evidence>
<reference evidence="7 8" key="1">
    <citation type="submission" date="2018-01" db="EMBL/GenBank/DDBJ databases">
        <title>Complete genome sequence of Flavivirga eckloniae ECD14 isolated from seaweed Ecklonia cava.</title>
        <authorList>
            <person name="Lee J.H."/>
            <person name="Baik K.S."/>
            <person name="Seong C.N."/>
        </authorList>
    </citation>
    <scope>NUCLEOTIDE SEQUENCE [LARGE SCALE GENOMIC DNA]</scope>
    <source>
        <strain evidence="7 8">ECD14</strain>
    </source>
</reference>
<evidence type="ECO:0000313" key="8">
    <source>
        <dbReference type="Proteomes" id="UP000235826"/>
    </source>
</evidence>
<dbReference type="PANTHER" id="PTHR43133:SF46">
    <property type="entry name" value="RNA POLYMERASE SIGMA-70 FACTOR ECF SUBFAMILY"/>
    <property type="match status" value="1"/>
</dbReference>
<keyword evidence="3" id="KW-0731">Sigma factor</keyword>
<dbReference type="AlphaFoldDB" id="A0A2K9PK96"/>
<proteinExistence type="inferred from homology"/>
<accession>A0A2K9PK96</accession>
<dbReference type="InterPro" id="IPR039425">
    <property type="entry name" value="RNA_pol_sigma-70-like"/>
</dbReference>
<sequence>MNCDVYSSKDSICEEHNYNVAFKKHSKEVFNFLVYHYGDKELAEDVIQDAFLKLWKNCGNVPLKNVRAYLYTVSKNRIIDIFRSNNSALKYKDNTTNVIEKETPEYILEEKEFHKQLNHVLNAMPEKYRVPFLLNRVDKKKYKEIAEIMDVTVKSVEKRIFNALVFLQEELQISKKRF</sequence>
<dbReference type="Gene3D" id="1.10.10.10">
    <property type="entry name" value="Winged helix-like DNA-binding domain superfamily/Winged helix DNA-binding domain"/>
    <property type="match status" value="1"/>
</dbReference>
<gene>
    <name evidence="7" type="ORF">C1H87_01450</name>
</gene>
<evidence type="ECO:0000259" key="5">
    <source>
        <dbReference type="Pfam" id="PF04542"/>
    </source>
</evidence>
<keyword evidence="8" id="KW-1185">Reference proteome</keyword>
<feature type="domain" description="RNA polymerase sigma-70 region 2" evidence="5">
    <location>
        <begin position="22"/>
        <end position="86"/>
    </location>
</feature>
<evidence type="ECO:0000256" key="2">
    <source>
        <dbReference type="ARBA" id="ARBA00023015"/>
    </source>
</evidence>
<dbReference type="Gene3D" id="1.10.1740.10">
    <property type="match status" value="1"/>
</dbReference>
<keyword evidence="2" id="KW-0805">Transcription regulation</keyword>
<dbReference type="Pfam" id="PF08281">
    <property type="entry name" value="Sigma70_r4_2"/>
    <property type="match status" value="1"/>
</dbReference>
<organism evidence="7 8">
    <name type="scientific">Flavivirga eckloniae</name>
    <dbReference type="NCBI Taxonomy" id="1803846"/>
    <lineage>
        <taxon>Bacteria</taxon>
        <taxon>Pseudomonadati</taxon>
        <taxon>Bacteroidota</taxon>
        <taxon>Flavobacteriia</taxon>
        <taxon>Flavobacteriales</taxon>
        <taxon>Flavobacteriaceae</taxon>
        <taxon>Flavivirga</taxon>
    </lineage>
</organism>
<dbReference type="SUPFAM" id="SSF88659">
    <property type="entry name" value="Sigma3 and sigma4 domains of RNA polymerase sigma factors"/>
    <property type="match status" value="1"/>
</dbReference>
<evidence type="ECO:0000259" key="6">
    <source>
        <dbReference type="Pfam" id="PF08281"/>
    </source>
</evidence>
<dbReference type="SUPFAM" id="SSF88946">
    <property type="entry name" value="Sigma2 domain of RNA polymerase sigma factors"/>
    <property type="match status" value="1"/>
</dbReference>
<dbReference type="InterPro" id="IPR007627">
    <property type="entry name" value="RNA_pol_sigma70_r2"/>
</dbReference>
<dbReference type="GO" id="GO:0016987">
    <property type="term" value="F:sigma factor activity"/>
    <property type="evidence" value="ECO:0007669"/>
    <property type="project" value="UniProtKB-KW"/>
</dbReference>
<dbReference type="InterPro" id="IPR014284">
    <property type="entry name" value="RNA_pol_sigma-70_dom"/>
</dbReference>
<dbReference type="OrthoDB" id="659855at2"/>
<evidence type="ECO:0000256" key="4">
    <source>
        <dbReference type="ARBA" id="ARBA00023163"/>
    </source>
</evidence>
<keyword evidence="4" id="KW-0804">Transcription</keyword>
<evidence type="ECO:0000313" key="7">
    <source>
        <dbReference type="EMBL" id="AUP77455.1"/>
    </source>
</evidence>
<dbReference type="KEGG" id="fek:C1H87_01450"/>
<dbReference type="InterPro" id="IPR013324">
    <property type="entry name" value="RNA_pol_sigma_r3/r4-like"/>
</dbReference>
<name>A0A2K9PK96_9FLAO</name>
<dbReference type="InterPro" id="IPR036388">
    <property type="entry name" value="WH-like_DNA-bd_sf"/>
</dbReference>
<dbReference type="GO" id="GO:0006352">
    <property type="term" value="P:DNA-templated transcription initiation"/>
    <property type="evidence" value="ECO:0007669"/>
    <property type="project" value="InterPro"/>
</dbReference>
<evidence type="ECO:0000256" key="3">
    <source>
        <dbReference type="ARBA" id="ARBA00023082"/>
    </source>
</evidence>
<dbReference type="InterPro" id="IPR013249">
    <property type="entry name" value="RNA_pol_sigma70_r4_t2"/>
</dbReference>
<feature type="domain" description="RNA polymerase sigma factor 70 region 4 type 2" evidence="6">
    <location>
        <begin position="116"/>
        <end position="166"/>
    </location>
</feature>
<protein>
    <submittedName>
        <fullName evidence="7">RNA polymerase subunit sigma-70</fullName>
    </submittedName>
</protein>
<dbReference type="InterPro" id="IPR013325">
    <property type="entry name" value="RNA_pol_sigma_r2"/>
</dbReference>
<dbReference type="GO" id="GO:0003677">
    <property type="term" value="F:DNA binding"/>
    <property type="evidence" value="ECO:0007669"/>
    <property type="project" value="InterPro"/>
</dbReference>
<dbReference type="PANTHER" id="PTHR43133">
    <property type="entry name" value="RNA POLYMERASE ECF-TYPE SIGMA FACTO"/>
    <property type="match status" value="1"/>
</dbReference>
<comment type="similarity">
    <text evidence="1">Belongs to the sigma-70 factor family. ECF subfamily.</text>
</comment>
<dbReference type="RefSeq" id="WP_102754115.1">
    <property type="nucleotide sequence ID" value="NZ_CP025791.1"/>
</dbReference>
<dbReference type="Proteomes" id="UP000235826">
    <property type="component" value="Chromosome"/>
</dbReference>
<dbReference type="CDD" id="cd06171">
    <property type="entry name" value="Sigma70_r4"/>
    <property type="match status" value="1"/>
</dbReference>
<dbReference type="EMBL" id="CP025791">
    <property type="protein sequence ID" value="AUP77455.1"/>
    <property type="molecule type" value="Genomic_DNA"/>
</dbReference>